<organism evidence="1 2">
    <name type="scientific">Stylosanthes scabra</name>
    <dbReference type="NCBI Taxonomy" id="79078"/>
    <lineage>
        <taxon>Eukaryota</taxon>
        <taxon>Viridiplantae</taxon>
        <taxon>Streptophyta</taxon>
        <taxon>Embryophyta</taxon>
        <taxon>Tracheophyta</taxon>
        <taxon>Spermatophyta</taxon>
        <taxon>Magnoliopsida</taxon>
        <taxon>eudicotyledons</taxon>
        <taxon>Gunneridae</taxon>
        <taxon>Pentapetalae</taxon>
        <taxon>rosids</taxon>
        <taxon>fabids</taxon>
        <taxon>Fabales</taxon>
        <taxon>Fabaceae</taxon>
        <taxon>Papilionoideae</taxon>
        <taxon>50 kb inversion clade</taxon>
        <taxon>dalbergioids sensu lato</taxon>
        <taxon>Dalbergieae</taxon>
        <taxon>Pterocarpus clade</taxon>
        <taxon>Stylosanthes</taxon>
    </lineage>
</organism>
<name>A0ABU6QU65_9FABA</name>
<comment type="caution">
    <text evidence="1">The sequence shown here is derived from an EMBL/GenBank/DDBJ whole genome shotgun (WGS) entry which is preliminary data.</text>
</comment>
<feature type="non-terminal residue" evidence="1">
    <location>
        <position position="102"/>
    </location>
</feature>
<evidence type="ECO:0000313" key="2">
    <source>
        <dbReference type="Proteomes" id="UP001341840"/>
    </source>
</evidence>
<proteinExistence type="predicted"/>
<protein>
    <submittedName>
        <fullName evidence="1">Uncharacterized protein</fullName>
    </submittedName>
</protein>
<dbReference type="EMBL" id="JASCZI010001626">
    <property type="protein sequence ID" value="MED6115265.1"/>
    <property type="molecule type" value="Genomic_DNA"/>
</dbReference>
<accession>A0ABU6QU65</accession>
<reference evidence="1 2" key="1">
    <citation type="journal article" date="2023" name="Plants (Basel)">
        <title>Bridging the Gap: Combining Genomics and Transcriptomics Approaches to Understand Stylosanthes scabra, an Orphan Legume from the Brazilian Caatinga.</title>
        <authorList>
            <person name="Ferreira-Neto J.R.C."/>
            <person name="da Silva M.D."/>
            <person name="Binneck E."/>
            <person name="de Melo N.F."/>
            <person name="da Silva R.H."/>
            <person name="de Melo A.L.T.M."/>
            <person name="Pandolfi V."/>
            <person name="Bustamante F.O."/>
            <person name="Brasileiro-Vidal A.C."/>
            <person name="Benko-Iseppon A.M."/>
        </authorList>
    </citation>
    <scope>NUCLEOTIDE SEQUENCE [LARGE SCALE GENOMIC DNA]</scope>
    <source>
        <tissue evidence="1">Leaves</tissue>
    </source>
</reference>
<sequence>MHRLRLREALITLYVSIPPLRYEYHGVLARARTMNHHPHGRMKVLWTWLGLIKTLLESTLHCTESTFRALFETNTSFEALGVDSRNLKVDSKVDIDQILVNH</sequence>
<dbReference type="Proteomes" id="UP001341840">
    <property type="component" value="Unassembled WGS sequence"/>
</dbReference>
<gene>
    <name evidence="1" type="ORF">PIB30_088760</name>
</gene>
<keyword evidence="2" id="KW-1185">Reference proteome</keyword>
<evidence type="ECO:0000313" key="1">
    <source>
        <dbReference type="EMBL" id="MED6115265.1"/>
    </source>
</evidence>